<evidence type="ECO:0000313" key="2">
    <source>
        <dbReference type="RefSeq" id="XP_028152734.1"/>
    </source>
</evidence>
<evidence type="ECO:0000256" key="1">
    <source>
        <dbReference type="SAM" id="MobiDB-lite"/>
    </source>
</evidence>
<protein>
    <submittedName>
        <fullName evidence="2">Uncharacterized protein LOC114346144</fullName>
    </submittedName>
</protein>
<gene>
    <name evidence="2" type="primary">LOC114346144</name>
</gene>
<dbReference type="InParanoid" id="A0A6P7GT99"/>
<dbReference type="RefSeq" id="XP_028152734.1">
    <property type="nucleotide sequence ID" value="XM_028296933.1"/>
</dbReference>
<name>A0A6P7GT99_DIAVI</name>
<feature type="region of interest" description="Disordered" evidence="1">
    <location>
        <begin position="364"/>
        <end position="418"/>
    </location>
</feature>
<proteinExistence type="predicted"/>
<feature type="compositionally biased region" description="Polar residues" evidence="1">
    <location>
        <begin position="253"/>
        <end position="267"/>
    </location>
</feature>
<feature type="non-terminal residue" evidence="2">
    <location>
        <position position="1"/>
    </location>
</feature>
<dbReference type="AlphaFoldDB" id="A0A6P7GT99"/>
<feature type="region of interest" description="Disordered" evidence="1">
    <location>
        <begin position="106"/>
        <end position="144"/>
    </location>
</feature>
<sequence length="501" mass="56193">YNLGDDRFKHLIGLLRYRKLQEICEIYGLPMDYSDGEAAHNDKELWSSDEMIEDRVILETEITLKTGPAITMKIHEESRPSSSISNSAEIEENSIGVVKILPDDSESDYEEARKTPRTPRKVRFGGESVKLRTPESDSSNQDEPKNALLITVTDAVSIKTKKSLIPIRITSLPSTPLRISKKVIKHRLHRSAPNLSRNYGNTKIPFKRDSNIKEKFKISDVNEFSQNQARTKENVKLRINTKSKSSDHLTVPNVMTPTLPSDPINRSNNTSPLLQSVLHKPIEVLHNLTRSPVARRRPSTVDVCGQSNNSTSNAFNSFQVCPAISQEESFDSKSIESKETEDFFDSFHIYPTLQTSQVLSLPPVDIRNNNSNNGNNSSQVLSLPPEDIRNNNSSNGSEIKSSFEKSDSKDTENTAYSDSLSSLGSKVKALDYNQPRALEYIPAERKNDYDSFMVYPNVSGLNQDDKATSVQNGLKEDLDFSSRWQLSSLSSECSQVRIGIC</sequence>
<organism evidence="2">
    <name type="scientific">Diabrotica virgifera virgifera</name>
    <name type="common">western corn rootworm</name>
    <dbReference type="NCBI Taxonomy" id="50390"/>
    <lineage>
        <taxon>Eukaryota</taxon>
        <taxon>Metazoa</taxon>
        <taxon>Ecdysozoa</taxon>
        <taxon>Arthropoda</taxon>
        <taxon>Hexapoda</taxon>
        <taxon>Insecta</taxon>
        <taxon>Pterygota</taxon>
        <taxon>Neoptera</taxon>
        <taxon>Endopterygota</taxon>
        <taxon>Coleoptera</taxon>
        <taxon>Polyphaga</taxon>
        <taxon>Cucujiformia</taxon>
        <taxon>Chrysomeloidea</taxon>
        <taxon>Chrysomelidae</taxon>
        <taxon>Galerucinae</taxon>
        <taxon>Diabroticina</taxon>
        <taxon>Diabroticites</taxon>
        <taxon>Diabrotica</taxon>
    </lineage>
</organism>
<reference evidence="2" key="1">
    <citation type="submission" date="2025-08" db="UniProtKB">
        <authorList>
            <consortium name="RefSeq"/>
        </authorList>
    </citation>
    <scope>IDENTIFICATION</scope>
    <source>
        <tissue evidence="2">Whole insect</tissue>
    </source>
</reference>
<feature type="compositionally biased region" description="Polar residues" evidence="1">
    <location>
        <begin position="390"/>
        <end position="400"/>
    </location>
</feature>
<feature type="compositionally biased region" description="Low complexity" evidence="1">
    <location>
        <begin position="368"/>
        <end position="378"/>
    </location>
</feature>
<feature type="compositionally biased region" description="Basic and acidic residues" evidence="1">
    <location>
        <begin position="401"/>
        <end position="412"/>
    </location>
</feature>
<feature type="region of interest" description="Disordered" evidence="1">
    <location>
        <begin position="244"/>
        <end position="267"/>
    </location>
</feature>
<accession>A0A6P7GT99</accession>